<dbReference type="Proteomes" id="UP000184510">
    <property type="component" value="Unassembled WGS sequence"/>
</dbReference>
<dbReference type="CDD" id="cd00093">
    <property type="entry name" value="HTH_XRE"/>
    <property type="match status" value="1"/>
</dbReference>
<proteinExistence type="predicted"/>
<dbReference type="SUPFAM" id="SSF47413">
    <property type="entry name" value="lambda repressor-like DNA-binding domains"/>
    <property type="match status" value="1"/>
</dbReference>
<keyword evidence="3" id="KW-1185">Reference proteome</keyword>
<accession>A0A1M6GHF1</accession>
<name>A0A1M6GHF1_9BACT</name>
<dbReference type="RefSeq" id="WP_143158563.1">
    <property type="nucleotide sequence ID" value="NZ_FQYR01000003.1"/>
</dbReference>
<sequence>MTNDNTSQNLLGTRISKIRSEAGMTQDQLAGACNRLGWDISRATLSKIEYGIRRLNDAEVLLLAAALKTSVAELYEGLTAAKALPVARHSKS</sequence>
<evidence type="ECO:0000313" key="3">
    <source>
        <dbReference type="Proteomes" id="UP000184510"/>
    </source>
</evidence>
<dbReference type="EMBL" id="FQYR01000003">
    <property type="protein sequence ID" value="SHJ09308.1"/>
    <property type="molecule type" value="Genomic_DNA"/>
</dbReference>
<dbReference type="Pfam" id="PF01381">
    <property type="entry name" value="HTH_3"/>
    <property type="match status" value="1"/>
</dbReference>
<dbReference type="InParanoid" id="A0A1M6GHF1"/>
<dbReference type="AlphaFoldDB" id="A0A1M6GHF1"/>
<organism evidence="2 3">
    <name type="scientific">Rubritalea squalenifaciens DSM 18772</name>
    <dbReference type="NCBI Taxonomy" id="1123071"/>
    <lineage>
        <taxon>Bacteria</taxon>
        <taxon>Pseudomonadati</taxon>
        <taxon>Verrucomicrobiota</taxon>
        <taxon>Verrucomicrobiia</taxon>
        <taxon>Verrucomicrobiales</taxon>
        <taxon>Rubritaleaceae</taxon>
        <taxon>Rubritalea</taxon>
    </lineage>
</organism>
<dbReference type="PROSITE" id="PS50943">
    <property type="entry name" value="HTH_CROC1"/>
    <property type="match status" value="1"/>
</dbReference>
<dbReference type="Gene3D" id="1.10.260.40">
    <property type="entry name" value="lambda repressor-like DNA-binding domains"/>
    <property type="match status" value="1"/>
</dbReference>
<dbReference type="STRING" id="1123071.SAMN02745181_1170"/>
<dbReference type="OrthoDB" id="199610at2"/>
<dbReference type="GO" id="GO:0003677">
    <property type="term" value="F:DNA binding"/>
    <property type="evidence" value="ECO:0007669"/>
    <property type="project" value="InterPro"/>
</dbReference>
<reference evidence="2 3" key="1">
    <citation type="submission" date="2016-11" db="EMBL/GenBank/DDBJ databases">
        <authorList>
            <person name="Jaros S."/>
            <person name="Januszkiewicz K."/>
            <person name="Wedrychowicz H."/>
        </authorList>
    </citation>
    <scope>NUCLEOTIDE SEQUENCE [LARGE SCALE GENOMIC DNA]</scope>
    <source>
        <strain evidence="2 3">DSM 18772</strain>
    </source>
</reference>
<dbReference type="SMART" id="SM00530">
    <property type="entry name" value="HTH_XRE"/>
    <property type="match status" value="1"/>
</dbReference>
<dbReference type="InterPro" id="IPR001387">
    <property type="entry name" value="Cro/C1-type_HTH"/>
</dbReference>
<evidence type="ECO:0000259" key="1">
    <source>
        <dbReference type="PROSITE" id="PS50943"/>
    </source>
</evidence>
<gene>
    <name evidence="2" type="ORF">SAMN02745181_1170</name>
</gene>
<evidence type="ECO:0000313" key="2">
    <source>
        <dbReference type="EMBL" id="SHJ09308.1"/>
    </source>
</evidence>
<dbReference type="InterPro" id="IPR010982">
    <property type="entry name" value="Lambda_DNA-bd_dom_sf"/>
</dbReference>
<protein>
    <submittedName>
        <fullName evidence="2">Helix-turn-helix</fullName>
    </submittedName>
</protein>
<feature type="domain" description="HTH cro/C1-type" evidence="1">
    <location>
        <begin position="15"/>
        <end position="74"/>
    </location>
</feature>